<comment type="caution">
    <text evidence="1">The sequence shown here is derived from an EMBL/GenBank/DDBJ whole genome shotgun (WGS) entry which is preliminary data.</text>
</comment>
<dbReference type="PANTHER" id="PTHR43162">
    <property type="match status" value="1"/>
</dbReference>
<accession>A0A4Q7J8S0</accession>
<reference evidence="1 2" key="1">
    <citation type="submission" date="2019-02" db="EMBL/GenBank/DDBJ databases">
        <title>Draft genome sequence of Amycolatopsis sp. 8-3EHSu isolated from roots of Suaeda maritima.</title>
        <authorList>
            <person name="Duangmal K."/>
            <person name="Chantavorakit T."/>
        </authorList>
    </citation>
    <scope>NUCLEOTIDE SEQUENCE [LARGE SCALE GENOMIC DNA]</scope>
    <source>
        <strain evidence="1 2">8-3EHSu</strain>
    </source>
</reference>
<proteinExistence type="predicted"/>
<dbReference type="PANTHER" id="PTHR43162:SF1">
    <property type="entry name" value="PRESTALK A DIFFERENTIATION PROTEIN A"/>
    <property type="match status" value="1"/>
</dbReference>
<dbReference type="AlphaFoldDB" id="A0A4Q7J8S0"/>
<dbReference type="InterPro" id="IPR036291">
    <property type="entry name" value="NAD(P)-bd_dom_sf"/>
</dbReference>
<dbReference type="RefSeq" id="WP_130476942.1">
    <property type="nucleotide sequence ID" value="NZ_SFCC01000009.1"/>
</dbReference>
<organism evidence="1 2">
    <name type="scientific">Amycolatopsis suaedae</name>
    <dbReference type="NCBI Taxonomy" id="2510978"/>
    <lineage>
        <taxon>Bacteria</taxon>
        <taxon>Bacillati</taxon>
        <taxon>Actinomycetota</taxon>
        <taxon>Actinomycetes</taxon>
        <taxon>Pseudonocardiales</taxon>
        <taxon>Pseudonocardiaceae</taxon>
        <taxon>Amycolatopsis</taxon>
    </lineage>
</organism>
<dbReference type="Gene3D" id="3.90.25.10">
    <property type="entry name" value="UDP-galactose 4-epimerase, domain 1"/>
    <property type="match status" value="1"/>
</dbReference>
<dbReference type="Gene3D" id="3.40.50.720">
    <property type="entry name" value="NAD(P)-binding Rossmann-like Domain"/>
    <property type="match status" value="1"/>
</dbReference>
<protein>
    <submittedName>
        <fullName evidence="1">Uncharacterized protein</fullName>
    </submittedName>
</protein>
<dbReference type="Proteomes" id="UP000292003">
    <property type="component" value="Unassembled WGS sequence"/>
</dbReference>
<dbReference type="EMBL" id="SFCC01000009">
    <property type="protein sequence ID" value="RZQ62514.1"/>
    <property type="molecule type" value="Genomic_DNA"/>
</dbReference>
<dbReference type="SUPFAM" id="SSF51735">
    <property type="entry name" value="NAD(P)-binding Rossmann-fold domains"/>
    <property type="match status" value="1"/>
</dbReference>
<sequence length="253" mass="26542">MTSVSSVYALGLRESLRGPVAEAIAATPSLREAAGLGDADVVLADLCAPDPATLETDFGTARRVLLSIPKAGEADAGTFPAQVAAREAAFASAGGDWCILRCAAFGQELAWGSRFINAGTIYAAWQPGGAPWVDVSDVVALVATLVESGDRWGAAYDVTGPEVVPVARAFGEFTALGKGPVLHVQLDEDMQRVSMTRSDYDARYAAERAGYMVWVTGERNRAVSPVLEKALGRPPRQLGDYLADAAAKLVGSR</sequence>
<gene>
    <name evidence="1" type="ORF">EWH70_19900</name>
</gene>
<evidence type="ECO:0000313" key="2">
    <source>
        <dbReference type="Proteomes" id="UP000292003"/>
    </source>
</evidence>
<evidence type="ECO:0000313" key="1">
    <source>
        <dbReference type="EMBL" id="RZQ62514.1"/>
    </source>
</evidence>
<dbReference type="InterPro" id="IPR051604">
    <property type="entry name" value="Ergot_Alk_Oxidoreductase"/>
</dbReference>
<keyword evidence="2" id="KW-1185">Reference proteome</keyword>
<dbReference type="OrthoDB" id="3243290at2"/>
<name>A0A4Q7J8S0_9PSEU</name>